<keyword evidence="2 4" id="KW-0472">Membrane</keyword>
<organism evidence="5 6">
    <name type="scientific">Williamsia maris</name>
    <dbReference type="NCBI Taxonomy" id="72806"/>
    <lineage>
        <taxon>Bacteria</taxon>
        <taxon>Bacillati</taxon>
        <taxon>Actinomycetota</taxon>
        <taxon>Actinomycetes</taxon>
        <taxon>Mycobacteriales</taxon>
        <taxon>Nocardiaceae</taxon>
        <taxon>Williamsia</taxon>
    </lineage>
</organism>
<keyword evidence="6" id="KW-1185">Reference proteome</keyword>
<dbReference type="RefSeq" id="WP_253662660.1">
    <property type="nucleotide sequence ID" value="NZ_JAMTCJ010000003.1"/>
</dbReference>
<keyword evidence="4" id="KW-0812">Transmembrane</keyword>
<feature type="compositionally biased region" description="Low complexity" evidence="3">
    <location>
        <begin position="66"/>
        <end position="114"/>
    </location>
</feature>
<feature type="compositionally biased region" description="Low complexity" evidence="3">
    <location>
        <begin position="121"/>
        <end position="134"/>
    </location>
</feature>
<dbReference type="PANTHER" id="PTHR37042:SF4">
    <property type="entry name" value="OUTER MEMBRANE PROTEIN RV1973"/>
    <property type="match status" value="1"/>
</dbReference>
<evidence type="ECO:0000256" key="2">
    <source>
        <dbReference type="ARBA" id="ARBA00023136"/>
    </source>
</evidence>
<protein>
    <submittedName>
        <fullName evidence="5">Mce-associated membrane protein</fullName>
    </submittedName>
</protein>
<feature type="compositionally biased region" description="Polar residues" evidence="3">
    <location>
        <begin position="29"/>
        <end position="52"/>
    </location>
</feature>
<proteinExistence type="predicted"/>
<dbReference type="EMBL" id="JAMTCJ010000003">
    <property type="protein sequence ID" value="MCP2177778.1"/>
    <property type="molecule type" value="Genomic_DNA"/>
</dbReference>
<keyword evidence="4" id="KW-1133">Transmembrane helix</keyword>
<accession>A0ABT1HIL8</accession>
<dbReference type="Proteomes" id="UP001206895">
    <property type="component" value="Unassembled WGS sequence"/>
</dbReference>
<feature type="region of interest" description="Disordered" evidence="3">
    <location>
        <begin position="1"/>
        <end position="193"/>
    </location>
</feature>
<evidence type="ECO:0000256" key="3">
    <source>
        <dbReference type="SAM" id="MobiDB-lite"/>
    </source>
</evidence>
<dbReference type="PANTHER" id="PTHR37042">
    <property type="entry name" value="OUTER MEMBRANE PROTEIN RV1973"/>
    <property type="match status" value="1"/>
</dbReference>
<gene>
    <name evidence="5" type="ORF">LX13_003606</name>
</gene>
<evidence type="ECO:0000256" key="1">
    <source>
        <dbReference type="ARBA" id="ARBA00004370"/>
    </source>
</evidence>
<feature type="compositionally biased region" description="Polar residues" evidence="3">
    <location>
        <begin position="163"/>
        <end position="178"/>
    </location>
</feature>
<name>A0ABT1HIL8_9NOCA</name>
<comment type="subcellular location">
    <subcellularLocation>
        <location evidence="1">Membrane</location>
    </subcellularLocation>
</comment>
<sequence length="362" mass="37117">MTTPRPPRSNPPRRTPKVAGRTPARPASTPASEATPDQTTPEQAPAEQTSPPRKSRFSRKPKSEQPAATEAPAAATAPVDAPAEDTAPVQTPAEDSAAAVTPAAAPAVGTPAEDSAAVVETPTQSDPTTTGTDTEPVAADASATTSLEKTPAATGDGPRGKNRPTTKVSTLKPQSTRPTAPAPVAAGESQKAPRGPLLGWRLVGIVTAVAVVFAIVAAIAAIKPGVSLSSNEAFVNSSVTSEVTSQANSRICTIFGVQYDKLDQWQQTAQSNVTGTAAQRFAEYDKAVRDALGQAGLTTGGVDCRVDSVGVRSIDGDSAVLVVNLILSQTQGQQASGSGTKRYQVSMQQVGGKWLVSNFADF</sequence>
<evidence type="ECO:0000256" key="4">
    <source>
        <dbReference type="SAM" id="Phobius"/>
    </source>
</evidence>
<comment type="caution">
    <text evidence="5">The sequence shown here is derived from an EMBL/GenBank/DDBJ whole genome shotgun (WGS) entry which is preliminary data.</text>
</comment>
<evidence type="ECO:0000313" key="6">
    <source>
        <dbReference type="Proteomes" id="UP001206895"/>
    </source>
</evidence>
<evidence type="ECO:0000313" key="5">
    <source>
        <dbReference type="EMBL" id="MCP2177778.1"/>
    </source>
</evidence>
<feature type="compositionally biased region" description="Pro residues" evidence="3">
    <location>
        <begin position="1"/>
        <end position="10"/>
    </location>
</feature>
<reference evidence="5 6" key="1">
    <citation type="submission" date="2022-06" db="EMBL/GenBank/DDBJ databases">
        <title>Genomic Encyclopedia of Archaeal and Bacterial Type Strains, Phase II (KMG-II): from individual species to whole genera.</title>
        <authorList>
            <person name="Goeker M."/>
        </authorList>
    </citation>
    <scope>NUCLEOTIDE SEQUENCE [LARGE SCALE GENOMIC DNA]</scope>
    <source>
        <strain evidence="5 6">DSM 44693</strain>
    </source>
</reference>
<feature type="transmembrane region" description="Helical" evidence="4">
    <location>
        <begin position="198"/>
        <end position="222"/>
    </location>
</feature>